<reference evidence="3" key="1">
    <citation type="journal article" date="2018" name="Genome Biol. Evol.">
        <title>Genomics and development of Lentinus tigrinus, a white-rot wood-decaying mushroom with dimorphic fruiting bodies.</title>
        <authorList>
            <person name="Wu B."/>
            <person name="Xu Z."/>
            <person name="Knudson A."/>
            <person name="Carlson A."/>
            <person name="Chen N."/>
            <person name="Kovaka S."/>
            <person name="LaButti K."/>
            <person name="Lipzen A."/>
            <person name="Pennachio C."/>
            <person name="Riley R."/>
            <person name="Schakwitz W."/>
            <person name="Umezawa K."/>
            <person name="Ohm R.A."/>
            <person name="Grigoriev I.V."/>
            <person name="Nagy L.G."/>
            <person name="Gibbons J."/>
            <person name="Hibbett D."/>
        </authorList>
    </citation>
    <scope>NUCLEOTIDE SEQUENCE [LARGE SCALE GENOMIC DNA]</scope>
    <source>
        <strain evidence="3">ALCF2SS1-6</strain>
    </source>
</reference>
<accession>A0A5C2SQM8</accession>
<feature type="compositionally biased region" description="Basic and acidic residues" evidence="1">
    <location>
        <begin position="328"/>
        <end position="338"/>
    </location>
</feature>
<organism evidence="3 4">
    <name type="scientific">Lentinus tigrinus ALCF2SS1-6</name>
    <dbReference type="NCBI Taxonomy" id="1328759"/>
    <lineage>
        <taxon>Eukaryota</taxon>
        <taxon>Fungi</taxon>
        <taxon>Dikarya</taxon>
        <taxon>Basidiomycota</taxon>
        <taxon>Agaricomycotina</taxon>
        <taxon>Agaricomycetes</taxon>
        <taxon>Polyporales</taxon>
        <taxon>Polyporaceae</taxon>
        <taxon>Lentinus</taxon>
    </lineage>
</organism>
<evidence type="ECO:0000313" key="4">
    <source>
        <dbReference type="Proteomes" id="UP000313359"/>
    </source>
</evidence>
<protein>
    <submittedName>
        <fullName evidence="3">Uncharacterized protein</fullName>
    </submittedName>
</protein>
<evidence type="ECO:0000256" key="2">
    <source>
        <dbReference type="SAM" id="Phobius"/>
    </source>
</evidence>
<dbReference type="AlphaFoldDB" id="A0A5C2SQM8"/>
<feature type="region of interest" description="Disordered" evidence="1">
    <location>
        <begin position="226"/>
        <end position="344"/>
    </location>
</feature>
<proteinExistence type="predicted"/>
<evidence type="ECO:0000313" key="3">
    <source>
        <dbReference type="EMBL" id="RPD65950.1"/>
    </source>
</evidence>
<name>A0A5C2SQM8_9APHY</name>
<keyword evidence="2" id="KW-1133">Transmembrane helix</keyword>
<evidence type="ECO:0000256" key="1">
    <source>
        <dbReference type="SAM" id="MobiDB-lite"/>
    </source>
</evidence>
<keyword evidence="4" id="KW-1185">Reference proteome</keyword>
<feature type="compositionally biased region" description="Basic residues" evidence="1">
    <location>
        <begin position="284"/>
        <end position="294"/>
    </location>
</feature>
<feature type="transmembrane region" description="Helical" evidence="2">
    <location>
        <begin position="178"/>
        <end position="200"/>
    </location>
</feature>
<gene>
    <name evidence="3" type="ORF">L227DRAFT_126919</name>
</gene>
<feature type="compositionally biased region" description="Basic and acidic residues" evidence="1">
    <location>
        <begin position="244"/>
        <end position="262"/>
    </location>
</feature>
<dbReference type="Proteomes" id="UP000313359">
    <property type="component" value="Unassembled WGS sequence"/>
</dbReference>
<dbReference type="EMBL" id="ML122251">
    <property type="protein sequence ID" value="RPD65950.1"/>
    <property type="molecule type" value="Genomic_DNA"/>
</dbReference>
<keyword evidence="2" id="KW-0472">Membrane</keyword>
<keyword evidence="2" id="KW-0812">Transmembrane</keyword>
<sequence length="371" mass="40821">MHVEGMNSPLTVLAGLGYTVRASTLRISQSGLCSPSEFTVQAYARGSGRGVKLCLPLVHVISIYTMPEAMPLGCAALRDMIARYVLVLLWRPDHPLLVDPSIEMQFSHWRTRCSRRITQWQLGLLNIIDRYGGPDSPAIAVPKDCATKPTVSPNPQSSPCSTVGIAIRLCHTTMRLHIIFFLCFDLPPPIPIFVFVTAILPVRKSTKRKLPPNVSHNLYMLPAAKRARGRGGEPSAISDVHPSSAKDKPSATRDISVRHPDTSVKGPSRIGDARLQDPPSRGRCTSKTKAHRSIPRTNARVPSPSPRVATAHVDCDTQRKPKRAISKPSERRAPKEPPVKATKRACTVEPLDAITRSKRRRVERAGGRDLH</sequence>